<name>A0ABN9S7A9_9DINO</name>
<organism evidence="3 4">
    <name type="scientific">Prorocentrum cordatum</name>
    <dbReference type="NCBI Taxonomy" id="2364126"/>
    <lineage>
        <taxon>Eukaryota</taxon>
        <taxon>Sar</taxon>
        <taxon>Alveolata</taxon>
        <taxon>Dinophyceae</taxon>
        <taxon>Prorocentrales</taxon>
        <taxon>Prorocentraceae</taxon>
        <taxon>Prorocentrum</taxon>
    </lineage>
</organism>
<evidence type="ECO:0008006" key="5">
    <source>
        <dbReference type="Google" id="ProtNLM"/>
    </source>
</evidence>
<keyword evidence="1" id="KW-0175">Coiled coil</keyword>
<protein>
    <recommendedName>
        <fullName evidence="5">Peptidylprolyl isomerase</fullName>
    </recommendedName>
</protein>
<proteinExistence type="predicted"/>
<comment type="caution">
    <text evidence="3">The sequence shown here is derived from an EMBL/GenBank/DDBJ whole genome shotgun (WGS) entry which is preliminary data.</text>
</comment>
<evidence type="ECO:0000313" key="3">
    <source>
        <dbReference type="EMBL" id="CAK0827751.1"/>
    </source>
</evidence>
<feature type="compositionally biased region" description="Basic and acidic residues" evidence="2">
    <location>
        <begin position="7"/>
        <end position="25"/>
    </location>
</feature>
<evidence type="ECO:0000256" key="2">
    <source>
        <dbReference type="SAM" id="MobiDB-lite"/>
    </source>
</evidence>
<evidence type="ECO:0000313" key="4">
    <source>
        <dbReference type="Proteomes" id="UP001189429"/>
    </source>
</evidence>
<feature type="coiled-coil region" evidence="1">
    <location>
        <begin position="75"/>
        <end position="102"/>
    </location>
</feature>
<gene>
    <name evidence="3" type="ORF">PCOR1329_LOCUS27207</name>
</gene>
<sequence length="109" mass="12199">MPGVEARGSRPEGRAPRFEGRRPRIEYPGSTAEDREPSAAQPRSLHPPPPAAGDPREAVLGRDLQVRHVVLQAAHGALQLEHEALRQRAAELERREREMEKTWQAAAWS</sequence>
<feature type="non-terminal residue" evidence="3">
    <location>
        <position position="109"/>
    </location>
</feature>
<feature type="region of interest" description="Disordered" evidence="2">
    <location>
        <begin position="1"/>
        <end position="60"/>
    </location>
</feature>
<evidence type="ECO:0000256" key="1">
    <source>
        <dbReference type="SAM" id="Coils"/>
    </source>
</evidence>
<dbReference type="EMBL" id="CAUYUJ010009814">
    <property type="protein sequence ID" value="CAK0827751.1"/>
    <property type="molecule type" value="Genomic_DNA"/>
</dbReference>
<dbReference type="Proteomes" id="UP001189429">
    <property type="component" value="Unassembled WGS sequence"/>
</dbReference>
<keyword evidence="4" id="KW-1185">Reference proteome</keyword>
<accession>A0ABN9S7A9</accession>
<reference evidence="3" key="1">
    <citation type="submission" date="2023-10" db="EMBL/GenBank/DDBJ databases">
        <authorList>
            <person name="Chen Y."/>
            <person name="Shah S."/>
            <person name="Dougan E. K."/>
            <person name="Thang M."/>
            <person name="Chan C."/>
        </authorList>
    </citation>
    <scope>NUCLEOTIDE SEQUENCE [LARGE SCALE GENOMIC DNA]</scope>
</reference>